<dbReference type="InterPro" id="IPR050808">
    <property type="entry name" value="Phage_Integrase"/>
</dbReference>
<proteinExistence type="inferred from homology"/>
<accession>A0AAC9JCY2</accession>
<keyword evidence="4" id="KW-0233">DNA recombination</keyword>
<dbReference type="AlphaFoldDB" id="A0AAC9JCY2"/>
<dbReference type="InterPro" id="IPR002104">
    <property type="entry name" value="Integrase_catalytic"/>
</dbReference>
<dbReference type="GO" id="GO:0015074">
    <property type="term" value="P:DNA integration"/>
    <property type="evidence" value="ECO:0007669"/>
    <property type="project" value="UniProtKB-KW"/>
</dbReference>
<evidence type="ECO:0000259" key="5">
    <source>
        <dbReference type="PROSITE" id="PS51898"/>
    </source>
</evidence>
<dbReference type="Pfam" id="PF13356">
    <property type="entry name" value="Arm-DNA-bind_3"/>
    <property type="match status" value="1"/>
</dbReference>
<dbReference type="InterPro" id="IPR038488">
    <property type="entry name" value="Integrase_DNA-bd_sf"/>
</dbReference>
<dbReference type="InterPro" id="IPR025166">
    <property type="entry name" value="Integrase_DNA_bind_dom"/>
</dbReference>
<dbReference type="Pfam" id="PF00589">
    <property type="entry name" value="Phage_integrase"/>
    <property type="match status" value="1"/>
</dbReference>
<dbReference type="PROSITE" id="PS51898">
    <property type="entry name" value="TYR_RECOMBINASE"/>
    <property type="match status" value="1"/>
</dbReference>
<evidence type="ECO:0000313" key="7">
    <source>
        <dbReference type="Proteomes" id="UP000182101"/>
    </source>
</evidence>
<dbReference type="GO" id="GO:0003677">
    <property type="term" value="F:DNA binding"/>
    <property type="evidence" value="ECO:0007669"/>
    <property type="project" value="UniProtKB-KW"/>
</dbReference>
<dbReference type="SUPFAM" id="SSF56349">
    <property type="entry name" value="DNA breaking-rejoining enzymes"/>
    <property type="match status" value="1"/>
</dbReference>
<dbReference type="EMBL" id="CP018024">
    <property type="protein sequence ID" value="APD91574.1"/>
    <property type="molecule type" value="Genomic_DNA"/>
</dbReference>
<evidence type="ECO:0000256" key="4">
    <source>
        <dbReference type="ARBA" id="ARBA00023172"/>
    </source>
</evidence>
<evidence type="ECO:0000256" key="1">
    <source>
        <dbReference type="ARBA" id="ARBA00008857"/>
    </source>
</evidence>
<reference evidence="6 7" key="1">
    <citation type="submission" date="2016-11" db="EMBL/GenBank/DDBJ databases">
        <title>Networking in microbes: conjugative elements and plasmids in the genus Alteromonas.</title>
        <authorList>
            <person name="Lopez-Perez M."/>
            <person name="Ramon-Marco N."/>
            <person name="Rodriguez-Valera F."/>
        </authorList>
    </citation>
    <scope>NUCLEOTIDE SEQUENCE [LARGE SCALE GENOMIC DNA]</scope>
    <source>
        <strain evidence="6 7">CP48</strain>
    </source>
</reference>
<name>A0AAC9JCY2_9ALTE</name>
<keyword evidence="3" id="KW-0238">DNA-binding</keyword>
<dbReference type="GO" id="GO:0006310">
    <property type="term" value="P:DNA recombination"/>
    <property type="evidence" value="ECO:0007669"/>
    <property type="project" value="UniProtKB-KW"/>
</dbReference>
<keyword evidence="2" id="KW-0229">DNA integration</keyword>
<gene>
    <name evidence="6" type="ORF">BM524_18215</name>
</gene>
<evidence type="ECO:0000256" key="3">
    <source>
        <dbReference type="ARBA" id="ARBA00023125"/>
    </source>
</evidence>
<feature type="domain" description="Tyr recombinase" evidence="5">
    <location>
        <begin position="203"/>
        <end position="382"/>
    </location>
</feature>
<evidence type="ECO:0000256" key="2">
    <source>
        <dbReference type="ARBA" id="ARBA00022908"/>
    </source>
</evidence>
<dbReference type="Gene3D" id="1.10.443.10">
    <property type="entry name" value="Intergrase catalytic core"/>
    <property type="match status" value="1"/>
</dbReference>
<dbReference type="InterPro" id="IPR010998">
    <property type="entry name" value="Integrase_recombinase_N"/>
</dbReference>
<dbReference type="Gene3D" id="3.30.160.390">
    <property type="entry name" value="Integrase, DNA-binding domain"/>
    <property type="match status" value="1"/>
</dbReference>
<dbReference type="Gene3D" id="1.10.150.130">
    <property type="match status" value="1"/>
</dbReference>
<organism evidence="6 7">
    <name type="scientific">Alteromonas mediterranea</name>
    <dbReference type="NCBI Taxonomy" id="314275"/>
    <lineage>
        <taxon>Bacteria</taxon>
        <taxon>Pseudomonadati</taxon>
        <taxon>Pseudomonadota</taxon>
        <taxon>Gammaproteobacteria</taxon>
        <taxon>Alteromonadales</taxon>
        <taxon>Alteromonadaceae</taxon>
        <taxon>Alteromonas/Salinimonas group</taxon>
        <taxon>Alteromonas</taxon>
    </lineage>
</organism>
<dbReference type="InterPro" id="IPR011010">
    <property type="entry name" value="DNA_brk_join_enz"/>
</dbReference>
<dbReference type="PANTHER" id="PTHR30629:SF2">
    <property type="entry name" value="PROPHAGE INTEGRASE INTS-RELATED"/>
    <property type="match status" value="1"/>
</dbReference>
<dbReference type="InterPro" id="IPR013762">
    <property type="entry name" value="Integrase-like_cat_sf"/>
</dbReference>
<dbReference type="Proteomes" id="UP000182101">
    <property type="component" value="Chromosome"/>
</dbReference>
<protein>
    <recommendedName>
        <fullName evidence="5">Tyr recombinase domain-containing protein</fullName>
    </recommendedName>
</protein>
<evidence type="ECO:0000313" key="6">
    <source>
        <dbReference type="EMBL" id="APD91574.1"/>
    </source>
</evidence>
<dbReference type="PANTHER" id="PTHR30629">
    <property type="entry name" value="PROPHAGE INTEGRASE"/>
    <property type="match status" value="1"/>
</dbReference>
<dbReference type="RefSeq" id="WP_071960297.1">
    <property type="nucleotide sequence ID" value="NZ_CP018024.1"/>
</dbReference>
<sequence length="396" mass="44782">MAKLTFKQVLASLDADLPLTQKSYSDGSGLVIALTSGVAGVKAEFITRYDENGKRNKRKIGEYPAMSLIEAQALNSHIQEEMARGFSAKLAIDTFQKTPVANTVSELFEAYKMHHLIPNLKSAKKVIGIFNNHILPVIGNMKAIEVGVPHAYALINSARSDGVKGAILTCLRQLNEFGYQFKIIDHNVFRELSRKRFRLKPSRGSKTLSALELHLFFTACEKHNIKRVDLLAMVLYMTLAVRKCELLDAPWSEFNLGDGVWHLPPERTKEEQGISIPLAPQVINWLKELKSYNPSSKYLFPARKRSSSPTLHESTLNRSLASVFTELNINIHGHRHLAYTLMESLHIPKHIRDVCLNHRDGDGDADTYSHWLFFDERKEAHQKLVNLVSKYVPESI</sequence>
<comment type="similarity">
    <text evidence="1">Belongs to the 'phage' integrase family.</text>
</comment>